<evidence type="ECO:0000259" key="1">
    <source>
        <dbReference type="PROSITE" id="PS51819"/>
    </source>
</evidence>
<feature type="domain" description="VOC" evidence="1">
    <location>
        <begin position="9"/>
        <end position="128"/>
    </location>
</feature>
<dbReference type="SUPFAM" id="SSF54593">
    <property type="entry name" value="Glyoxalase/Bleomycin resistance protein/Dihydroxybiphenyl dioxygenase"/>
    <property type="match status" value="1"/>
</dbReference>
<keyword evidence="3" id="KW-1185">Reference proteome</keyword>
<reference evidence="2 3" key="1">
    <citation type="submission" date="2019-03" db="EMBL/GenBank/DDBJ databases">
        <title>Genomic Encyclopedia of Type Strains, Phase III (KMG-III): the genomes of soil and plant-associated and newly described type strains.</title>
        <authorList>
            <person name="Whitman W."/>
        </authorList>
    </citation>
    <scope>NUCLEOTIDE SEQUENCE [LARGE SCALE GENOMIC DNA]</scope>
    <source>
        <strain evidence="2 3">CECT 8976</strain>
    </source>
</reference>
<dbReference type="Pfam" id="PF00903">
    <property type="entry name" value="Glyoxalase"/>
    <property type="match status" value="1"/>
</dbReference>
<proteinExistence type="predicted"/>
<name>A0A4R7BFD7_9NEIS</name>
<gene>
    <name evidence="2" type="ORF">DFP86_101154</name>
</gene>
<dbReference type="InterPro" id="IPR004360">
    <property type="entry name" value="Glyas_Fos-R_dOase_dom"/>
</dbReference>
<evidence type="ECO:0000313" key="2">
    <source>
        <dbReference type="EMBL" id="TDR82765.1"/>
    </source>
</evidence>
<protein>
    <submittedName>
        <fullName evidence="2">Putative glyoxalase superfamily protein PhnB</fullName>
    </submittedName>
</protein>
<dbReference type="PANTHER" id="PTHR34109">
    <property type="entry name" value="BNAUNNG04460D PROTEIN-RELATED"/>
    <property type="match status" value="1"/>
</dbReference>
<dbReference type="Gene3D" id="3.30.720.110">
    <property type="match status" value="1"/>
</dbReference>
<comment type="caution">
    <text evidence="2">The sequence shown here is derived from an EMBL/GenBank/DDBJ whole genome shotgun (WGS) entry which is preliminary data.</text>
</comment>
<dbReference type="AlphaFoldDB" id="A0A4R7BFD7"/>
<dbReference type="Proteomes" id="UP000295611">
    <property type="component" value="Unassembled WGS sequence"/>
</dbReference>
<dbReference type="CDD" id="cd07246">
    <property type="entry name" value="VOC_like"/>
    <property type="match status" value="1"/>
</dbReference>
<dbReference type="PROSITE" id="PS51819">
    <property type="entry name" value="VOC"/>
    <property type="match status" value="1"/>
</dbReference>
<dbReference type="InterPro" id="IPR037523">
    <property type="entry name" value="VOC_core"/>
</dbReference>
<organism evidence="2 3">
    <name type="scientific">Paludibacterium purpuratum</name>
    <dbReference type="NCBI Taxonomy" id="1144873"/>
    <lineage>
        <taxon>Bacteria</taxon>
        <taxon>Pseudomonadati</taxon>
        <taxon>Pseudomonadota</taxon>
        <taxon>Betaproteobacteria</taxon>
        <taxon>Neisseriales</taxon>
        <taxon>Chromobacteriaceae</taxon>
        <taxon>Paludibacterium</taxon>
    </lineage>
</organism>
<dbReference type="Gene3D" id="3.30.720.120">
    <property type="match status" value="1"/>
</dbReference>
<sequence length="146" mass="15788">MSVKAIPDGFQSVVPYLAAQDASALIAFLQQAFDAQVCLLHKLPSGHVLHAQVRVGDCMVMTSDPQPKSECKIGPAMLYMYVADVDAAYRKAVDAGGKSLSTPADMFYGDRSAGVEDPAGNQWYLATHIEDVPEEELIRRVQTLCG</sequence>
<dbReference type="InterPro" id="IPR029068">
    <property type="entry name" value="Glyas_Bleomycin-R_OHBP_Dase"/>
</dbReference>
<dbReference type="PANTHER" id="PTHR34109:SF1">
    <property type="entry name" value="VOC DOMAIN-CONTAINING PROTEIN"/>
    <property type="match status" value="1"/>
</dbReference>
<evidence type="ECO:0000313" key="3">
    <source>
        <dbReference type="Proteomes" id="UP000295611"/>
    </source>
</evidence>
<dbReference type="OrthoDB" id="9795306at2"/>
<dbReference type="EMBL" id="SNZP01000001">
    <property type="protein sequence ID" value="TDR82765.1"/>
    <property type="molecule type" value="Genomic_DNA"/>
</dbReference>
<accession>A0A4R7BFD7</accession>